<dbReference type="eggNOG" id="COG4974">
    <property type="taxonomic scope" value="Bacteria"/>
</dbReference>
<dbReference type="InterPro" id="IPR002104">
    <property type="entry name" value="Integrase_catalytic"/>
</dbReference>
<reference evidence="7 8" key="1">
    <citation type="journal article" date="2013" name="Genome Announc.">
        <title>Draft Genome Sequence of Indibacter alkaliphilus Strain LW1T, Isolated from Lonar Lake, a Haloalkaline Lake in the Buldana District of Maharashtra, India.</title>
        <authorList>
            <person name="Singh A."/>
            <person name="Kumar Jangir P."/>
            <person name="Sharma R."/>
            <person name="Singh A."/>
            <person name="Kumar Pinnaka A."/>
            <person name="Shivaji S."/>
        </authorList>
    </citation>
    <scope>NUCLEOTIDE SEQUENCE [LARGE SCALE GENOMIC DNA]</scope>
    <source>
        <strain evidence="8">CCUG 57479 / KCTC 22604 / LW1</strain>
    </source>
</reference>
<dbReference type="OrthoDB" id="1094492at2"/>
<dbReference type="Gene3D" id="1.10.150.130">
    <property type="match status" value="1"/>
</dbReference>
<dbReference type="GO" id="GO:0006310">
    <property type="term" value="P:DNA recombination"/>
    <property type="evidence" value="ECO:0007669"/>
    <property type="project" value="UniProtKB-KW"/>
</dbReference>
<gene>
    <name evidence="7" type="ORF">A33Q_0170</name>
</gene>
<sequence length="424" mass="49615">MYTENTQVNLILQTWKPLKNDKFPVVLRVYHDKKRRYYRTGISAKIEEWDEKNAGIIGKPRENKTLQKFLIKAQDFIQKIYLLQEEFDFDLLSEEISPSPTKKRLENIETFWESVIEDLRKEKRHGTADSYDNALVKFKRFLNGKTLYLHQVTQQTFEKFRIYMVQSGQSTNGVGVYLRAMSAVYGKALNRKLVKPEEDPRIGFRIKTKKTHKKAIKKEEVHQLAKLDLSQFPYMEESRDMFLFSYYCQGMNLKDLSMLNWHENIVEDRIFYHRGKTADMFSIHIKKETVGRILEKQKQVLSAKLDAGLIKNTTAKSLVFRVFDNLSEKEMSNPAKITKVRKQRAKVINAHLRKLGENELGFSPSQLRFLTFYAARHTYASVLKSQHAPVTLIAEALGHADIRTTQVYLDSFANTELDHFNDLL</sequence>
<evidence type="ECO:0000259" key="6">
    <source>
        <dbReference type="PROSITE" id="PS51900"/>
    </source>
</evidence>
<dbReference type="GO" id="GO:0003677">
    <property type="term" value="F:DNA binding"/>
    <property type="evidence" value="ECO:0007669"/>
    <property type="project" value="UniProtKB-UniRule"/>
</dbReference>
<dbReference type="EMBL" id="ALWO02000006">
    <property type="protein sequence ID" value="EPA00002.1"/>
    <property type="molecule type" value="Genomic_DNA"/>
</dbReference>
<dbReference type="GO" id="GO:0015074">
    <property type="term" value="P:DNA integration"/>
    <property type="evidence" value="ECO:0007669"/>
    <property type="project" value="UniProtKB-KW"/>
</dbReference>
<organism evidence="7 8">
    <name type="scientific">Indibacter alkaliphilus (strain CCUG 57479 / KCTC 22604 / LW1)</name>
    <dbReference type="NCBI Taxonomy" id="1189612"/>
    <lineage>
        <taxon>Bacteria</taxon>
        <taxon>Pseudomonadati</taxon>
        <taxon>Bacteroidota</taxon>
        <taxon>Cytophagia</taxon>
        <taxon>Cytophagales</taxon>
        <taxon>Cyclobacteriaceae</taxon>
    </lineage>
</organism>
<proteinExistence type="inferred from homology"/>
<evidence type="ECO:0000313" key="8">
    <source>
        <dbReference type="Proteomes" id="UP000006073"/>
    </source>
</evidence>
<evidence type="ECO:0000313" key="7">
    <source>
        <dbReference type="EMBL" id="EPA00002.1"/>
    </source>
</evidence>
<keyword evidence="8" id="KW-1185">Reference proteome</keyword>
<dbReference type="Gene3D" id="1.10.443.10">
    <property type="entry name" value="Intergrase catalytic core"/>
    <property type="match status" value="1"/>
</dbReference>
<dbReference type="InterPro" id="IPR011010">
    <property type="entry name" value="DNA_brk_join_enz"/>
</dbReference>
<dbReference type="InterPro" id="IPR013762">
    <property type="entry name" value="Integrase-like_cat_sf"/>
</dbReference>
<dbReference type="PANTHER" id="PTHR30349:SF64">
    <property type="entry name" value="PROPHAGE INTEGRASE INTD-RELATED"/>
    <property type="match status" value="1"/>
</dbReference>
<evidence type="ECO:0000256" key="5">
    <source>
        <dbReference type="PROSITE-ProRule" id="PRU01248"/>
    </source>
</evidence>
<dbReference type="InterPro" id="IPR044068">
    <property type="entry name" value="CB"/>
</dbReference>
<name>S2E5U0_INDAL</name>
<dbReference type="PANTHER" id="PTHR30349">
    <property type="entry name" value="PHAGE INTEGRASE-RELATED"/>
    <property type="match status" value="1"/>
</dbReference>
<dbReference type="Pfam" id="PF00589">
    <property type="entry name" value="Phage_integrase"/>
    <property type="match status" value="1"/>
</dbReference>
<dbReference type="InterPro" id="IPR025269">
    <property type="entry name" value="SAM-like_dom"/>
</dbReference>
<protein>
    <submittedName>
        <fullName evidence="7">Tn5520-like integrase (Transfer factor)</fullName>
    </submittedName>
</protein>
<comment type="caution">
    <text evidence="7">The sequence shown here is derived from an EMBL/GenBank/DDBJ whole genome shotgun (WGS) entry which is preliminary data.</text>
</comment>
<evidence type="ECO:0000256" key="2">
    <source>
        <dbReference type="ARBA" id="ARBA00022908"/>
    </source>
</evidence>
<dbReference type="InterPro" id="IPR010998">
    <property type="entry name" value="Integrase_recombinase_N"/>
</dbReference>
<dbReference type="Proteomes" id="UP000006073">
    <property type="component" value="Unassembled WGS sequence"/>
</dbReference>
<dbReference type="Pfam" id="PF17293">
    <property type="entry name" value="Arm-DNA-bind_5"/>
    <property type="match status" value="1"/>
</dbReference>
<evidence type="ECO:0000256" key="3">
    <source>
        <dbReference type="ARBA" id="ARBA00023125"/>
    </source>
</evidence>
<dbReference type="InterPro" id="IPR035386">
    <property type="entry name" value="Arm-DNA-bind_5"/>
</dbReference>
<comment type="similarity">
    <text evidence="1">Belongs to the 'phage' integrase family.</text>
</comment>
<evidence type="ECO:0000256" key="1">
    <source>
        <dbReference type="ARBA" id="ARBA00008857"/>
    </source>
</evidence>
<keyword evidence="3 5" id="KW-0238">DNA-binding</keyword>
<dbReference type="Pfam" id="PF13102">
    <property type="entry name" value="Phage_int_SAM_5"/>
    <property type="match status" value="1"/>
</dbReference>
<dbReference type="STRING" id="1189612.A33Q_0170"/>
<keyword evidence="2" id="KW-0229">DNA integration</keyword>
<evidence type="ECO:0000256" key="4">
    <source>
        <dbReference type="ARBA" id="ARBA00023172"/>
    </source>
</evidence>
<dbReference type="RefSeq" id="WP_009035097.1">
    <property type="nucleotide sequence ID" value="NZ_ALWO02000006.1"/>
</dbReference>
<dbReference type="AlphaFoldDB" id="S2E5U0"/>
<dbReference type="PROSITE" id="PS51900">
    <property type="entry name" value="CB"/>
    <property type="match status" value="1"/>
</dbReference>
<dbReference type="InterPro" id="IPR050090">
    <property type="entry name" value="Tyrosine_recombinase_XerCD"/>
</dbReference>
<accession>S2E5U0</accession>
<keyword evidence="4" id="KW-0233">DNA recombination</keyword>
<feature type="domain" description="Core-binding (CB)" evidence="6">
    <location>
        <begin position="102"/>
        <end position="189"/>
    </location>
</feature>
<dbReference type="SUPFAM" id="SSF56349">
    <property type="entry name" value="DNA breaking-rejoining enzymes"/>
    <property type="match status" value="1"/>
</dbReference>